<evidence type="ECO:0000313" key="3">
    <source>
        <dbReference type="Proteomes" id="UP000247409"/>
    </source>
</evidence>
<feature type="compositionally biased region" description="Basic residues" evidence="1">
    <location>
        <begin position="393"/>
        <end position="402"/>
    </location>
</feature>
<keyword evidence="3" id="KW-1185">Reference proteome</keyword>
<evidence type="ECO:0000313" key="2">
    <source>
        <dbReference type="EMBL" id="PXF41074.1"/>
    </source>
</evidence>
<feature type="region of interest" description="Disordered" evidence="1">
    <location>
        <begin position="378"/>
        <end position="402"/>
    </location>
</feature>
<evidence type="ECO:0000256" key="1">
    <source>
        <dbReference type="SAM" id="MobiDB-lite"/>
    </source>
</evidence>
<dbReference type="AlphaFoldDB" id="A0A2V3IG71"/>
<protein>
    <submittedName>
        <fullName evidence="2">Uncharacterized protein</fullName>
    </submittedName>
</protein>
<reference evidence="2 3" key="1">
    <citation type="journal article" date="2018" name="Mol. Biol. Evol.">
        <title>Analysis of the draft genome of the red seaweed Gracilariopsis chorda provides insights into genome size evolution in Rhodophyta.</title>
        <authorList>
            <person name="Lee J."/>
            <person name="Yang E.C."/>
            <person name="Graf L."/>
            <person name="Yang J.H."/>
            <person name="Qiu H."/>
            <person name="Zel Zion U."/>
            <person name="Chan C.X."/>
            <person name="Stephens T.G."/>
            <person name="Weber A.P.M."/>
            <person name="Boo G.H."/>
            <person name="Boo S.M."/>
            <person name="Kim K.M."/>
            <person name="Shin Y."/>
            <person name="Jung M."/>
            <person name="Lee S.J."/>
            <person name="Yim H.S."/>
            <person name="Lee J.H."/>
            <person name="Bhattacharya D."/>
            <person name="Yoon H.S."/>
        </authorList>
    </citation>
    <scope>NUCLEOTIDE SEQUENCE [LARGE SCALE GENOMIC DNA]</scope>
    <source>
        <strain evidence="2 3">SKKU-2015</strain>
        <tissue evidence="2">Whole body</tissue>
    </source>
</reference>
<accession>A0A2V3IG71</accession>
<gene>
    <name evidence="2" type="ORF">BWQ96_09214</name>
</gene>
<organism evidence="2 3">
    <name type="scientific">Gracilariopsis chorda</name>
    <dbReference type="NCBI Taxonomy" id="448386"/>
    <lineage>
        <taxon>Eukaryota</taxon>
        <taxon>Rhodophyta</taxon>
        <taxon>Florideophyceae</taxon>
        <taxon>Rhodymeniophycidae</taxon>
        <taxon>Gracilariales</taxon>
        <taxon>Gracilariaceae</taxon>
        <taxon>Gracilariopsis</taxon>
    </lineage>
</organism>
<proteinExistence type="predicted"/>
<dbReference type="EMBL" id="NBIV01000237">
    <property type="protein sequence ID" value="PXF41074.1"/>
    <property type="molecule type" value="Genomic_DNA"/>
</dbReference>
<name>A0A2V3IG71_9FLOR</name>
<sequence length="457" mass="52866">MGCFKGKGVYAYNSTHIKPIQIQRTIPVDCYEIPSWYDVHDTDSLIYQQSEILSFQLGQLLHLSQEREHLSFQIEKEHAHTSSKRVSFDMITKKSHKKMKRMRGDLLHVSETLENLLGDKLDTEKRIDLFRLFRVKALTHELVRSMDLQRKDITDYAHEITQTVGLIKREIQHSNNSIAEKEEQLEKSMEVLRKYKAENKSKSGSLMDRSKEVETLIMLLEKRLQSLFECIHEFEKLNLVLYFPFRDPRRNHSDGNGSDLEEQLSSLDGEGNANCGFDVLWDRKSKQVSENACKMIRSRDEAITKLESIVEELIKDLEVLRANRSRGSAFVQDLRERSQRRKIRLVYNLCLELTSQCDYIGYRACLAQETLPFPTEDDHEAVQNANSSETKAGRVRKRSHKRSLTQDAQALQEIIVSGVEKIKKAQSGDGERLERLSALYARLQKYNVEGLASPTSQ</sequence>
<dbReference type="OrthoDB" id="10478729at2759"/>
<dbReference type="Proteomes" id="UP000247409">
    <property type="component" value="Unassembled WGS sequence"/>
</dbReference>
<comment type="caution">
    <text evidence="2">The sequence shown here is derived from an EMBL/GenBank/DDBJ whole genome shotgun (WGS) entry which is preliminary data.</text>
</comment>